<evidence type="ECO:0000313" key="2">
    <source>
        <dbReference type="EMBL" id="OIW29493.1"/>
    </source>
</evidence>
<dbReference type="GO" id="GO:0006406">
    <property type="term" value="P:mRNA export from nucleus"/>
    <property type="evidence" value="ECO:0007669"/>
    <property type="project" value="TreeGrafter"/>
</dbReference>
<dbReference type="InterPro" id="IPR045107">
    <property type="entry name" value="SAC3/GANP/THP3"/>
</dbReference>
<keyword evidence="3" id="KW-1185">Reference proteome</keyword>
<proteinExistence type="predicted"/>
<gene>
    <name evidence="2" type="ORF">CONLIGDRAFT_576004</name>
</gene>
<sequence>MVDGRFAPQPSEGTKKLSSLAVDYAQKVHLQLRSDGITAPKWPLDPGNPAQRPAMEKLKEAYKKYRARAYDSLRKAEIIDHPDHKRRLEDALTFKGICEDMCPDYEQVTRICEYDVKKEEKRPAPNGGDPWPEPSKMVKKFARSAAGIEEPLPMDVRSMDALKRSTDYLLGELLKTDDQLPSLHGYLWDRTRAVRKDFSFHSQKSSEEMQVMVYILETIARFHVVSLHLLSRKGVASDDFDQQQEVQQLGATLLSLNETYDDCRPRNLVCENEGEFRALYLLLNMHDTSVVEKSLEWASQPWYNSTHMENAKSLIAALQSSDQVTGPFAPRSLGTHIAAPGFTKFFDLVGSKTVSYTMACMCEIHFTWLRQRILQTLVKGFARRRDWPKDITPRILNRMLRFDTDEEAVEFVKLHGFEFETRRVDGRQQQFLLLKSKRQHVPSPRVSQSHSATIVEAKRNGQPLAEVFRNSIYGDKDIEF</sequence>
<dbReference type="PANTHER" id="PTHR12436:SF3">
    <property type="entry name" value="GERMINAL-CENTER ASSOCIATED NUCLEAR PROTEIN"/>
    <property type="match status" value="1"/>
</dbReference>
<reference evidence="2 3" key="1">
    <citation type="submission" date="2016-10" db="EMBL/GenBank/DDBJ databases">
        <title>Draft genome sequence of Coniochaeta ligniaria NRRL30616, a lignocellulolytic fungus for bioabatement of inhibitors in plant biomass hydrolysates.</title>
        <authorList>
            <consortium name="DOE Joint Genome Institute"/>
            <person name="Jimenez D.J."/>
            <person name="Hector R.E."/>
            <person name="Riley R."/>
            <person name="Sun H."/>
            <person name="Grigoriev I.V."/>
            <person name="Van Elsas J.D."/>
            <person name="Nichols N.N."/>
        </authorList>
    </citation>
    <scope>NUCLEOTIDE SEQUENCE [LARGE SCALE GENOMIC DNA]</scope>
    <source>
        <strain evidence="2 3">NRRL 30616</strain>
    </source>
</reference>
<evidence type="ECO:0000313" key="3">
    <source>
        <dbReference type="Proteomes" id="UP000182658"/>
    </source>
</evidence>
<feature type="domain" description="SAC3/GANP/THP3 conserved" evidence="1">
    <location>
        <begin position="101"/>
        <end position="420"/>
    </location>
</feature>
<dbReference type="OrthoDB" id="264795at2759"/>
<organism evidence="2 3">
    <name type="scientific">Coniochaeta ligniaria NRRL 30616</name>
    <dbReference type="NCBI Taxonomy" id="1408157"/>
    <lineage>
        <taxon>Eukaryota</taxon>
        <taxon>Fungi</taxon>
        <taxon>Dikarya</taxon>
        <taxon>Ascomycota</taxon>
        <taxon>Pezizomycotina</taxon>
        <taxon>Sordariomycetes</taxon>
        <taxon>Sordariomycetidae</taxon>
        <taxon>Coniochaetales</taxon>
        <taxon>Coniochaetaceae</taxon>
        <taxon>Coniochaeta</taxon>
    </lineage>
</organism>
<accession>A0A1J7IQ56</accession>
<dbReference type="STRING" id="1408157.A0A1J7IQ56"/>
<evidence type="ECO:0000259" key="1">
    <source>
        <dbReference type="Pfam" id="PF03399"/>
    </source>
</evidence>
<protein>
    <recommendedName>
        <fullName evidence="1">SAC3/GANP/THP3 conserved domain-containing protein</fullName>
    </recommendedName>
</protein>
<dbReference type="InParanoid" id="A0A1J7IQ56"/>
<dbReference type="AlphaFoldDB" id="A0A1J7IQ56"/>
<dbReference type="InterPro" id="IPR005062">
    <property type="entry name" value="SAC3/GANP/THP3_conserved"/>
</dbReference>
<feature type="non-terminal residue" evidence="2">
    <location>
        <position position="480"/>
    </location>
</feature>
<dbReference type="PANTHER" id="PTHR12436">
    <property type="entry name" value="80 KDA MCM3-ASSOCIATED PROTEIN"/>
    <property type="match status" value="1"/>
</dbReference>
<dbReference type="GO" id="GO:0005737">
    <property type="term" value="C:cytoplasm"/>
    <property type="evidence" value="ECO:0007669"/>
    <property type="project" value="TreeGrafter"/>
</dbReference>
<dbReference type="Gene3D" id="1.25.40.990">
    <property type="match status" value="1"/>
</dbReference>
<dbReference type="Pfam" id="PF03399">
    <property type="entry name" value="SAC3_GANP"/>
    <property type="match status" value="1"/>
</dbReference>
<dbReference type="Proteomes" id="UP000182658">
    <property type="component" value="Unassembled WGS sequence"/>
</dbReference>
<dbReference type="GO" id="GO:0070390">
    <property type="term" value="C:transcription export complex 2"/>
    <property type="evidence" value="ECO:0007669"/>
    <property type="project" value="TreeGrafter"/>
</dbReference>
<name>A0A1J7IQ56_9PEZI</name>
<dbReference type="EMBL" id="KV875097">
    <property type="protein sequence ID" value="OIW29493.1"/>
    <property type="molecule type" value="Genomic_DNA"/>
</dbReference>